<evidence type="ECO:0000256" key="2">
    <source>
        <dbReference type="ARBA" id="ARBA00022737"/>
    </source>
</evidence>
<evidence type="ECO:0000256" key="1">
    <source>
        <dbReference type="ARBA" id="ARBA00022536"/>
    </source>
</evidence>
<keyword evidence="3" id="KW-1015">Disulfide bond</keyword>
<dbReference type="RefSeq" id="WP_195879884.1">
    <property type="nucleotide sequence ID" value="NZ_CP045430.1"/>
</dbReference>
<reference evidence="5 6" key="1">
    <citation type="submission" date="2019-10" db="EMBL/GenBank/DDBJ databases">
        <title>Pseudoalteromonas rubra S4059.</title>
        <authorList>
            <person name="Paulsen S."/>
            <person name="Wang X."/>
        </authorList>
    </citation>
    <scope>NUCLEOTIDE SEQUENCE [LARGE SCALE GENOMIC DNA]</scope>
    <source>
        <strain evidence="5 6">S4059</strain>
    </source>
</reference>
<feature type="domain" description="Teneurin-like YD-shell" evidence="4">
    <location>
        <begin position="12"/>
        <end position="248"/>
    </location>
</feature>
<protein>
    <recommendedName>
        <fullName evidence="4">Teneurin-like YD-shell domain-containing protein</fullName>
    </recommendedName>
</protein>
<keyword evidence="2" id="KW-0677">Repeat</keyword>
<dbReference type="InterPro" id="IPR056823">
    <property type="entry name" value="TEN-like_YD-shell"/>
</dbReference>
<proteinExistence type="predicted"/>
<evidence type="ECO:0000259" key="4">
    <source>
        <dbReference type="Pfam" id="PF25023"/>
    </source>
</evidence>
<accession>A0A7S8BN98</accession>
<dbReference type="InterPro" id="IPR051216">
    <property type="entry name" value="Teneurin"/>
</dbReference>
<dbReference type="Gene3D" id="2.180.10.10">
    <property type="entry name" value="RHS repeat-associated core"/>
    <property type="match status" value="1"/>
</dbReference>
<evidence type="ECO:0000256" key="3">
    <source>
        <dbReference type="ARBA" id="ARBA00023157"/>
    </source>
</evidence>
<dbReference type="Proteomes" id="UP000305729">
    <property type="component" value="Chromosome 2"/>
</dbReference>
<evidence type="ECO:0000313" key="6">
    <source>
        <dbReference type="Proteomes" id="UP000305729"/>
    </source>
</evidence>
<sequence>MEGVAFLFHLAGESQVETYLYDGLGRLSTAIKGDTTQVYRYGANGNRIGIDFTQGEQTTTKIATFDEQDRLTSFAQCRYQYDVNGALRQKTCGSTEHNYDYDIFGNLLQVEIKQDGQVSKQIDYDVDPQNRRVAKYVDGQHVAGYLYSDQLNPVAQLNANGDVVALFGYASKGHVPDYMLKGGREYRYITDQLGSPTMLVDAVSGEIAQRLDYDVYGEVTYDSNPGFQPFGFAGGLYDSDTGLVRLVHEITIRMLLVGLQKIQSALRGRHQPL</sequence>
<dbReference type="Pfam" id="PF25023">
    <property type="entry name" value="TEN_YD-shell"/>
    <property type="match status" value="1"/>
</dbReference>
<name>A0A7S8BN98_9GAMM</name>
<evidence type="ECO:0000313" key="5">
    <source>
        <dbReference type="EMBL" id="QPB85431.1"/>
    </source>
</evidence>
<gene>
    <name evidence="5" type="ORF">CWC22_020640</name>
</gene>
<dbReference type="PANTHER" id="PTHR11219:SF69">
    <property type="entry name" value="TENEURIN-A"/>
    <property type="match status" value="1"/>
</dbReference>
<dbReference type="AlphaFoldDB" id="A0A7S8BN98"/>
<dbReference type="EMBL" id="CP045430">
    <property type="protein sequence ID" value="QPB85431.1"/>
    <property type="molecule type" value="Genomic_DNA"/>
</dbReference>
<organism evidence="5 6">
    <name type="scientific">Pseudoalteromonas rubra</name>
    <dbReference type="NCBI Taxonomy" id="43658"/>
    <lineage>
        <taxon>Bacteria</taxon>
        <taxon>Pseudomonadati</taxon>
        <taxon>Pseudomonadota</taxon>
        <taxon>Gammaproteobacteria</taxon>
        <taxon>Alteromonadales</taxon>
        <taxon>Pseudoalteromonadaceae</taxon>
        <taxon>Pseudoalteromonas</taxon>
    </lineage>
</organism>
<keyword evidence="1" id="KW-0245">EGF-like domain</keyword>
<dbReference type="PANTHER" id="PTHR11219">
    <property type="entry name" value="TENEURIN AND N-ACETYLGLUCOSAMINE-1-PHOSPHODIESTER ALPHA-N-ACETYLGLUCOSAMINIDASE"/>
    <property type="match status" value="1"/>
</dbReference>